<sequence length="518" mass="57063">MFPTAASSLSHTTKDVPMEAARQPSPSSFLHRIGLRSRRSKGGWILQDSPQSVSTYRVNTADLARHDKGSGISSLLSKPNAEREMSQAILAQLVCNSHHTKMDRVMGLEEANMSDSEPASGCVENDVMDSQENADPPAPAGLAGIEKQTGTADTPSPTSVVPPTRPACPVGPHRTSGEGCGWSLEQEHLVSRFTNRQGDSLSPQRPRDCWSVCVFCAGNEKQIVHTSNLHNTLQLARRSHQETDQRVLCSERPHTLRAESIWLRHNDEISPHTNSQIREKTDKSSHEQLASMENKDKLNWLAENQKEGDTAREQLIGPLRRTMTLLHFSDFQSVCVSSYKSEQTSVSSLLVQTPTNPFTDYTLIPDLLRYHITLLSFPATLTAVPWRRSSPAAVQQPLREQEITLECGDVWQVHQPSDVGGQESVRGFHLASFADGSGSSTDSIPSIGVLISSAGQIVANPTMLSLKHIAQHCPERLQLKLAETGVIPPLVITLNRLPLSFPDTRDFTVHRERSLISL</sequence>
<protein>
    <submittedName>
        <fullName evidence="2">Uncharacterized protein</fullName>
    </submittedName>
</protein>
<evidence type="ECO:0000256" key="1">
    <source>
        <dbReference type="SAM" id="MobiDB-lite"/>
    </source>
</evidence>
<comment type="caution">
    <text evidence="2">The sequence shown here is derived from an EMBL/GenBank/DDBJ whole genome shotgun (WGS) entry which is preliminary data.</text>
</comment>
<gene>
    <name evidence="2" type="ORF">BLNAU_5104</name>
</gene>
<reference evidence="2 3" key="1">
    <citation type="journal article" date="2022" name="bioRxiv">
        <title>Genomics of Preaxostyla Flagellates Illuminates Evolutionary Transitions and the Path Towards Mitochondrial Loss.</title>
        <authorList>
            <person name="Novak L.V.F."/>
            <person name="Treitli S.C."/>
            <person name="Pyrih J."/>
            <person name="Halakuc P."/>
            <person name="Pipaliya S.V."/>
            <person name="Vacek V."/>
            <person name="Brzon O."/>
            <person name="Soukal P."/>
            <person name="Eme L."/>
            <person name="Dacks J.B."/>
            <person name="Karnkowska A."/>
            <person name="Elias M."/>
            <person name="Hampl V."/>
        </authorList>
    </citation>
    <scope>NUCLEOTIDE SEQUENCE [LARGE SCALE GENOMIC DNA]</scope>
    <source>
        <strain evidence="2">NAU3</strain>
        <tissue evidence="2">Gut</tissue>
    </source>
</reference>
<feature type="region of interest" description="Disordered" evidence="1">
    <location>
        <begin position="111"/>
        <end position="174"/>
    </location>
</feature>
<name>A0ABQ9Y819_9EUKA</name>
<evidence type="ECO:0000313" key="2">
    <source>
        <dbReference type="EMBL" id="KAK2959907.1"/>
    </source>
</evidence>
<feature type="compositionally biased region" description="Polar residues" evidence="1">
    <location>
        <begin position="1"/>
        <end position="11"/>
    </location>
</feature>
<feature type="region of interest" description="Disordered" evidence="1">
    <location>
        <begin position="1"/>
        <end position="29"/>
    </location>
</feature>
<organism evidence="2 3">
    <name type="scientific">Blattamonas nauphoetae</name>
    <dbReference type="NCBI Taxonomy" id="2049346"/>
    <lineage>
        <taxon>Eukaryota</taxon>
        <taxon>Metamonada</taxon>
        <taxon>Preaxostyla</taxon>
        <taxon>Oxymonadida</taxon>
        <taxon>Blattamonas</taxon>
    </lineage>
</organism>
<accession>A0ABQ9Y819</accession>
<dbReference type="Proteomes" id="UP001281761">
    <property type="component" value="Unassembled WGS sequence"/>
</dbReference>
<evidence type="ECO:0000313" key="3">
    <source>
        <dbReference type="Proteomes" id="UP001281761"/>
    </source>
</evidence>
<dbReference type="EMBL" id="JARBJD010000026">
    <property type="protein sequence ID" value="KAK2959907.1"/>
    <property type="molecule type" value="Genomic_DNA"/>
</dbReference>
<proteinExistence type="predicted"/>
<keyword evidence="3" id="KW-1185">Reference proteome</keyword>